<dbReference type="AlphaFoldDB" id="A0A0C3MLW8"/>
<dbReference type="GO" id="GO:0008270">
    <property type="term" value="F:zinc ion binding"/>
    <property type="evidence" value="ECO:0007669"/>
    <property type="project" value="UniProtKB-KW"/>
</dbReference>
<evidence type="ECO:0000256" key="7">
    <source>
        <dbReference type="SAM" id="MobiDB-lite"/>
    </source>
</evidence>
<dbReference type="GO" id="GO:0033314">
    <property type="term" value="P:mitotic DNA replication checkpoint signaling"/>
    <property type="evidence" value="ECO:0007669"/>
    <property type="project" value="TreeGrafter"/>
</dbReference>
<dbReference type="GO" id="GO:0005681">
    <property type="term" value="C:spliceosomal complex"/>
    <property type="evidence" value="ECO:0007669"/>
    <property type="project" value="InterPro"/>
</dbReference>
<keyword evidence="10" id="KW-1185">Reference proteome</keyword>
<evidence type="ECO:0000256" key="1">
    <source>
        <dbReference type="ARBA" id="ARBA00004123"/>
    </source>
</evidence>
<evidence type="ECO:0000313" key="9">
    <source>
        <dbReference type="EMBL" id="KIO34687.1"/>
    </source>
</evidence>
<feature type="compositionally biased region" description="Basic and acidic residues" evidence="7">
    <location>
        <begin position="223"/>
        <end position="233"/>
    </location>
</feature>
<dbReference type="GO" id="GO:0044773">
    <property type="term" value="P:mitotic DNA damage checkpoint signaling"/>
    <property type="evidence" value="ECO:0007669"/>
    <property type="project" value="TreeGrafter"/>
</dbReference>
<dbReference type="InterPro" id="IPR036236">
    <property type="entry name" value="Znf_C2H2_sf"/>
</dbReference>
<name>A0A0C3MLW8_9AGAM</name>
<gene>
    <name evidence="9" type="ORF">M407DRAFT_16649</name>
</gene>
<keyword evidence="6" id="KW-0539">Nucleus</keyword>
<feature type="region of interest" description="Disordered" evidence="7">
    <location>
        <begin position="192"/>
        <end position="233"/>
    </location>
</feature>
<accession>A0A0C3MLW8</accession>
<dbReference type="GO" id="GO:0051301">
    <property type="term" value="P:cell division"/>
    <property type="evidence" value="ECO:0007669"/>
    <property type="project" value="UniProtKB-KW"/>
</dbReference>
<dbReference type="Proteomes" id="UP000054248">
    <property type="component" value="Unassembled WGS sequence"/>
</dbReference>
<protein>
    <recommendedName>
        <fullName evidence="8">U1-type domain-containing protein</fullName>
    </recommendedName>
</protein>
<evidence type="ECO:0000256" key="4">
    <source>
        <dbReference type="ARBA" id="ARBA00022833"/>
    </source>
</evidence>
<evidence type="ECO:0000256" key="3">
    <source>
        <dbReference type="ARBA" id="ARBA00022771"/>
    </source>
</evidence>
<evidence type="ECO:0000256" key="2">
    <source>
        <dbReference type="ARBA" id="ARBA00022723"/>
    </source>
</evidence>
<dbReference type="GO" id="GO:0016607">
    <property type="term" value="C:nuclear speck"/>
    <property type="evidence" value="ECO:0007669"/>
    <property type="project" value="UniProtKB-SubCell"/>
</dbReference>
<dbReference type="OrthoDB" id="77607at2759"/>
<feature type="region of interest" description="Disordered" evidence="7">
    <location>
        <begin position="52"/>
        <end position="153"/>
    </location>
</feature>
<dbReference type="PANTHER" id="PTHR13278">
    <property type="entry name" value="ZINC FINGER PROTEIN 830"/>
    <property type="match status" value="1"/>
</dbReference>
<dbReference type="HOGENOM" id="CLU_041821_1_0_1"/>
<evidence type="ECO:0000256" key="6">
    <source>
        <dbReference type="ARBA" id="ARBA00023242"/>
    </source>
</evidence>
<dbReference type="GO" id="GO:0003676">
    <property type="term" value="F:nucleic acid binding"/>
    <property type="evidence" value="ECO:0007669"/>
    <property type="project" value="InterPro"/>
</dbReference>
<evidence type="ECO:0000256" key="5">
    <source>
        <dbReference type="ARBA" id="ARBA00023054"/>
    </source>
</evidence>
<feature type="domain" description="U1-type" evidence="8">
    <location>
        <begin position="29"/>
        <end position="65"/>
    </location>
</feature>
<keyword evidence="3" id="KW-0863">Zinc-finger</keyword>
<keyword evidence="5" id="KW-0175">Coiled coil</keyword>
<dbReference type="InterPro" id="IPR040050">
    <property type="entry name" value="ZNF830-like"/>
</dbReference>
<dbReference type="Gene3D" id="3.30.160.60">
    <property type="entry name" value="Classic Zinc Finger"/>
    <property type="match status" value="1"/>
</dbReference>
<dbReference type="GO" id="GO:0033260">
    <property type="term" value="P:nuclear DNA replication"/>
    <property type="evidence" value="ECO:0007669"/>
    <property type="project" value="TreeGrafter"/>
</dbReference>
<organism evidence="9 10">
    <name type="scientific">Tulasnella calospora MUT 4182</name>
    <dbReference type="NCBI Taxonomy" id="1051891"/>
    <lineage>
        <taxon>Eukaryota</taxon>
        <taxon>Fungi</taxon>
        <taxon>Dikarya</taxon>
        <taxon>Basidiomycota</taxon>
        <taxon>Agaricomycotina</taxon>
        <taxon>Agaricomycetes</taxon>
        <taxon>Cantharellales</taxon>
        <taxon>Tulasnellaceae</taxon>
        <taxon>Tulasnella</taxon>
    </lineage>
</organism>
<dbReference type="SMART" id="SM00451">
    <property type="entry name" value="ZnF_U1"/>
    <property type="match status" value="1"/>
</dbReference>
<dbReference type="PANTHER" id="PTHR13278:SF0">
    <property type="entry name" value="ZINC FINGER PROTEIN 830"/>
    <property type="match status" value="1"/>
</dbReference>
<dbReference type="InterPro" id="IPR003604">
    <property type="entry name" value="Matrin/U1-like-C_Znf_C2H2"/>
</dbReference>
<keyword evidence="2" id="KW-0479">Metal-binding</keyword>
<feature type="compositionally biased region" description="Basic and acidic residues" evidence="7">
    <location>
        <begin position="92"/>
        <end position="101"/>
    </location>
</feature>
<proteinExistence type="predicted"/>
<feature type="compositionally biased region" description="Basic and acidic residues" evidence="7">
    <location>
        <begin position="52"/>
        <end position="68"/>
    </location>
</feature>
<dbReference type="GO" id="GO:0005694">
    <property type="term" value="C:chromosome"/>
    <property type="evidence" value="ECO:0007669"/>
    <property type="project" value="UniProtKB-SubCell"/>
</dbReference>
<dbReference type="SUPFAM" id="SSF57667">
    <property type="entry name" value="beta-beta-alpha zinc fingers"/>
    <property type="match status" value="1"/>
</dbReference>
<evidence type="ECO:0000313" key="10">
    <source>
        <dbReference type="Proteomes" id="UP000054248"/>
    </source>
</evidence>
<keyword evidence="4" id="KW-0862">Zinc</keyword>
<dbReference type="EMBL" id="KN822942">
    <property type="protein sequence ID" value="KIO34687.1"/>
    <property type="molecule type" value="Genomic_DNA"/>
</dbReference>
<dbReference type="STRING" id="1051891.A0A0C3MLW8"/>
<sequence>MADVRALLKAKTKERAPQIQHPYAAYNASGQLRCSLCATPIKFNNPAAWKTHLESKSHKQMVEREKSSAKGKRKAEEEMEVDSDGGSKKRRVSPDAQERSKSPSAGLNGFPADFFSDPSRAPPESGMEDGEEESTAQPSRPAAGPSIDSEFEAFERAITAASAKRAPTAPQDIFAKATVFAEAELVDVDALQANGFPPEVSSTDGPSNPGEAGAPEEEEEETEAQKAKRKELEEKELILDRIIEEERAQEEADDKVRSLKARLEAIKKQRELKKKAASESSMKP</sequence>
<reference evidence="9 10" key="1">
    <citation type="submission" date="2014-04" db="EMBL/GenBank/DDBJ databases">
        <authorList>
            <consortium name="DOE Joint Genome Institute"/>
            <person name="Kuo A."/>
            <person name="Girlanda M."/>
            <person name="Perotto S."/>
            <person name="Kohler A."/>
            <person name="Nagy L.G."/>
            <person name="Floudas D."/>
            <person name="Copeland A."/>
            <person name="Barry K.W."/>
            <person name="Cichocki N."/>
            <person name="Veneault-Fourrey C."/>
            <person name="LaButti K."/>
            <person name="Lindquist E.A."/>
            <person name="Lipzen A."/>
            <person name="Lundell T."/>
            <person name="Morin E."/>
            <person name="Murat C."/>
            <person name="Sun H."/>
            <person name="Tunlid A."/>
            <person name="Henrissat B."/>
            <person name="Grigoriev I.V."/>
            <person name="Hibbett D.S."/>
            <person name="Martin F."/>
            <person name="Nordberg H.P."/>
            <person name="Cantor M.N."/>
            <person name="Hua S.X."/>
        </authorList>
    </citation>
    <scope>NUCLEOTIDE SEQUENCE [LARGE SCALE GENOMIC DNA]</scope>
    <source>
        <strain evidence="9 10">MUT 4182</strain>
    </source>
</reference>
<evidence type="ECO:0000259" key="8">
    <source>
        <dbReference type="SMART" id="SM00451"/>
    </source>
</evidence>
<reference evidence="10" key="2">
    <citation type="submission" date="2015-01" db="EMBL/GenBank/DDBJ databases">
        <title>Evolutionary Origins and Diversification of the Mycorrhizal Mutualists.</title>
        <authorList>
            <consortium name="DOE Joint Genome Institute"/>
            <consortium name="Mycorrhizal Genomics Consortium"/>
            <person name="Kohler A."/>
            <person name="Kuo A."/>
            <person name="Nagy L.G."/>
            <person name="Floudas D."/>
            <person name="Copeland A."/>
            <person name="Barry K.W."/>
            <person name="Cichocki N."/>
            <person name="Veneault-Fourrey C."/>
            <person name="LaButti K."/>
            <person name="Lindquist E.A."/>
            <person name="Lipzen A."/>
            <person name="Lundell T."/>
            <person name="Morin E."/>
            <person name="Murat C."/>
            <person name="Riley R."/>
            <person name="Ohm R."/>
            <person name="Sun H."/>
            <person name="Tunlid A."/>
            <person name="Henrissat B."/>
            <person name="Grigoriev I.V."/>
            <person name="Hibbett D.S."/>
            <person name="Martin F."/>
        </authorList>
    </citation>
    <scope>NUCLEOTIDE SEQUENCE [LARGE SCALE GENOMIC DNA]</scope>
    <source>
        <strain evidence="10">MUT 4182</strain>
    </source>
</reference>
<comment type="subcellular location">
    <subcellularLocation>
        <location evidence="1">Nucleus</location>
    </subcellularLocation>
</comment>